<dbReference type="Pfam" id="PF17136">
    <property type="entry name" value="ribosomal_L24"/>
    <property type="match status" value="1"/>
</dbReference>
<comment type="function">
    <text evidence="7 8">One of the proteins that surrounds the polypeptide exit tunnel on the outside of the subunit.</text>
</comment>
<dbReference type="GO" id="GO:0019843">
    <property type="term" value="F:rRNA binding"/>
    <property type="evidence" value="ECO:0007669"/>
    <property type="project" value="UniProtKB-UniRule"/>
</dbReference>
<comment type="similarity">
    <text evidence="1 8 9">Belongs to the universal ribosomal protein uL24 family.</text>
</comment>
<comment type="subunit">
    <text evidence="8">Part of the 50S ribosomal subunit.</text>
</comment>
<dbReference type="PANTHER" id="PTHR12903">
    <property type="entry name" value="MITOCHONDRIAL RIBOSOMAL PROTEIN L24"/>
    <property type="match status" value="1"/>
</dbReference>
<keyword evidence="13" id="KW-1185">Reference proteome</keyword>
<evidence type="ECO:0000256" key="10">
    <source>
        <dbReference type="SAM" id="MobiDB-lite"/>
    </source>
</evidence>
<dbReference type="InterPro" id="IPR057264">
    <property type="entry name" value="Ribosomal_uL24_C"/>
</dbReference>
<dbReference type="InterPro" id="IPR005824">
    <property type="entry name" value="KOW"/>
</dbReference>
<evidence type="ECO:0000256" key="8">
    <source>
        <dbReference type="HAMAP-Rule" id="MF_01326"/>
    </source>
</evidence>
<name>A0A557RGS8_9GAMM</name>
<evidence type="ECO:0000256" key="4">
    <source>
        <dbReference type="ARBA" id="ARBA00022980"/>
    </source>
</evidence>
<protein>
    <recommendedName>
        <fullName evidence="6 8">Large ribosomal subunit protein uL24</fullName>
    </recommendedName>
</protein>
<dbReference type="InterPro" id="IPR014722">
    <property type="entry name" value="Rib_uL2_dom2"/>
</dbReference>
<dbReference type="SUPFAM" id="SSF50104">
    <property type="entry name" value="Translation proteins SH3-like domain"/>
    <property type="match status" value="1"/>
</dbReference>
<feature type="region of interest" description="Disordered" evidence="10">
    <location>
        <begin position="39"/>
        <end position="86"/>
    </location>
</feature>
<proteinExistence type="inferred from homology"/>
<sequence>MQKIKAGDEVMVIAGKDKGRRGRVIRVLPERDGIVVENANKVKKHKRANPQANDSGGIIEQEKPLHRSNVAIYNPNTGRPDRVGIRDGEAGRRVRFFKSDNTLID</sequence>
<dbReference type="HAMAP" id="MF_01326_B">
    <property type="entry name" value="Ribosomal_uL24_B"/>
    <property type="match status" value="1"/>
</dbReference>
<dbReference type="SMART" id="SM00739">
    <property type="entry name" value="KOW"/>
    <property type="match status" value="1"/>
</dbReference>
<dbReference type="InterPro" id="IPR003256">
    <property type="entry name" value="Ribosomal_uL24"/>
</dbReference>
<evidence type="ECO:0000256" key="5">
    <source>
        <dbReference type="ARBA" id="ARBA00023274"/>
    </source>
</evidence>
<evidence type="ECO:0000256" key="1">
    <source>
        <dbReference type="ARBA" id="ARBA00010618"/>
    </source>
</evidence>
<dbReference type="Pfam" id="PF00467">
    <property type="entry name" value="KOW"/>
    <property type="match status" value="1"/>
</dbReference>
<keyword evidence="3 8" id="KW-0694">RNA-binding</keyword>
<feature type="domain" description="KOW" evidence="11">
    <location>
        <begin position="3"/>
        <end position="30"/>
    </location>
</feature>
<evidence type="ECO:0000313" key="12">
    <source>
        <dbReference type="EMBL" id="TVO64351.1"/>
    </source>
</evidence>
<gene>
    <name evidence="8 12" type="primary">rplX</name>
    <name evidence="12" type="ORF">FPL11_06710</name>
</gene>
<dbReference type="GO" id="GO:1990904">
    <property type="term" value="C:ribonucleoprotein complex"/>
    <property type="evidence" value="ECO:0007669"/>
    <property type="project" value="UniProtKB-KW"/>
</dbReference>
<dbReference type="InterPro" id="IPR041988">
    <property type="entry name" value="Ribosomal_uL24_KOW"/>
</dbReference>
<keyword evidence="4 8" id="KW-0689">Ribosomal protein</keyword>
<dbReference type="GO" id="GO:0005840">
    <property type="term" value="C:ribosome"/>
    <property type="evidence" value="ECO:0007669"/>
    <property type="project" value="UniProtKB-KW"/>
</dbReference>
<dbReference type="RefSeq" id="WP_069134049.1">
    <property type="nucleotide sequence ID" value="NZ_VMKP01000003.1"/>
</dbReference>
<keyword evidence="5 8" id="KW-0687">Ribonucleoprotein</keyword>
<evidence type="ECO:0000256" key="3">
    <source>
        <dbReference type="ARBA" id="ARBA00022884"/>
    </source>
</evidence>
<dbReference type="GO" id="GO:0006412">
    <property type="term" value="P:translation"/>
    <property type="evidence" value="ECO:0007669"/>
    <property type="project" value="UniProtKB-UniRule"/>
</dbReference>
<dbReference type="NCBIfam" id="TIGR01079">
    <property type="entry name" value="rplX_bact"/>
    <property type="match status" value="1"/>
</dbReference>
<evidence type="ECO:0000313" key="13">
    <source>
        <dbReference type="Proteomes" id="UP000316688"/>
    </source>
</evidence>
<organism evidence="12 13">
    <name type="scientific">Spiribacter aquaticus</name>
    <dbReference type="NCBI Taxonomy" id="1935996"/>
    <lineage>
        <taxon>Bacteria</taxon>
        <taxon>Pseudomonadati</taxon>
        <taxon>Pseudomonadota</taxon>
        <taxon>Gammaproteobacteria</taxon>
        <taxon>Chromatiales</taxon>
        <taxon>Ectothiorhodospiraceae</taxon>
        <taxon>Spiribacter</taxon>
    </lineage>
</organism>
<evidence type="ECO:0000256" key="6">
    <source>
        <dbReference type="ARBA" id="ARBA00035206"/>
    </source>
</evidence>
<evidence type="ECO:0000256" key="9">
    <source>
        <dbReference type="RuleBase" id="RU003477"/>
    </source>
</evidence>
<dbReference type="EMBL" id="VMKP01000003">
    <property type="protein sequence ID" value="TVO64351.1"/>
    <property type="molecule type" value="Genomic_DNA"/>
</dbReference>
<comment type="caution">
    <text evidence="12">The sequence shown here is derived from an EMBL/GenBank/DDBJ whole genome shotgun (WGS) entry which is preliminary data.</text>
</comment>
<dbReference type="InterPro" id="IPR008991">
    <property type="entry name" value="Translation_prot_SH3-like_sf"/>
</dbReference>
<dbReference type="CDD" id="cd06089">
    <property type="entry name" value="KOW_RPL26"/>
    <property type="match status" value="1"/>
</dbReference>
<dbReference type="PROSITE" id="PS01108">
    <property type="entry name" value="RIBOSOMAL_L24"/>
    <property type="match status" value="1"/>
</dbReference>
<dbReference type="InterPro" id="IPR005825">
    <property type="entry name" value="Ribosomal_uL24_CS"/>
</dbReference>
<evidence type="ECO:0000259" key="11">
    <source>
        <dbReference type="SMART" id="SM00739"/>
    </source>
</evidence>
<dbReference type="GO" id="GO:0003735">
    <property type="term" value="F:structural constituent of ribosome"/>
    <property type="evidence" value="ECO:0007669"/>
    <property type="project" value="InterPro"/>
</dbReference>
<dbReference type="FunFam" id="2.30.30.30:FF:000004">
    <property type="entry name" value="50S ribosomal protein L24"/>
    <property type="match status" value="1"/>
</dbReference>
<evidence type="ECO:0000256" key="7">
    <source>
        <dbReference type="ARBA" id="ARBA00058688"/>
    </source>
</evidence>
<comment type="function">
    <text evidence="8">One of two assembly initiator proteins, it binds directly to the 5'-end of the 23S rRNA, where it nucleates assembly of the 50S subunit.</text>
</comment>
<dbReference type="Proteomes" id="UP000316688">
    <property type="component" value="Unassembled WGS sequence"/>
</dbReference>
<dbReference type="Gene3D" id="2.30.30.30">
    <property type="match status" value="1"/>
</dbReference>
<accession>A0A557RGS8</accession>
<evidence type="ECO:0000256" key="2">
    <source>
        <dbReference type="ARBA" id="ARBA00022730"/>
    </source>
</evidence>
<reference evidence="12 13" key="1">
    <citation type="submission" date="2019-07" db="EMBL/GenBank/DDBJ databases">
        <title>Reclasification of Spiribacter aquaticus.</title>
        <authorList>
            <person name="Leon M.J."/>
            <person name="Sanchez-Porro C."/>
            <person name="Ventosa A."/>
        </authorList>
    </citation>
    <scope>NUCLEOTIDE SEQUENCE [LARGE SCALE GENOMIC DNA]</scope>
    <source>
        <strain evidence="12 13">SP30</strain>
    </source>
</reference>
<dbReference type="AlphaFoldDB" id="A0A557RGS8"/>
<keyword evidence="2 8" id="KW-0699">rRNA-binding</keyword>